<reference evidence="1" key="1">
    <citation type="journal article" date="2023" name="IScience">
        <title>Live-bearing cockroach genome reveals convergent evolutionary mechanisms linked to viviparity in insects and beyond.</title>
        <authorList>
            <person name="Fouks B."/>
            <person name="Harrison M.C."/>
            <person name="Mikhailova A.A."/>
            <person name="Marchal E."/>
            <person name="English S."/>
            <person name="Carruthers M."/>
            <person name="Jennings E.C."/>
            <person name="Chiamaka E.L."/>
            <person name="Frigard R.A."/>
            <person name="Pippel M."/>
            <person name="Attardo G.M."/>
            <person name="Benoit J.B."/>
            <person name="Bornberg-Bauer E."/>
            <person name="Tobe S.S."/>
        </authorList>
    </citation>
    <scope>NUCLEOTIDE SEQUENCE</scope>
    <source>
        <strain evidence="1">Stay&amp;Tobe</strain>
    </source>
</reference>
<feature type="non-terminal residue" evidence="1">
    <location>
        <position position="85"/>
    </location>
</feature>
<sequence>KGSGTDGGPLSGAQRDGGVYIGNMTLYYNFWGLTDAALFMGSHFKQQRIWFIFNPEIDKFQTPTLSLPPSTELPSGTNFINFKIH</sequence>
<dbReference type="AlphaFoldDB" id="A0AAD8A984"/>
<proteinExistence type="predicted"/>
<keyword evidence="2" id="KW-1185">Reference proteome</keyword>
<evidence type="ECO:0000313" key="1">
    <source>
        <dbReference type="EMBL" id="KAJ9594062.1"/>
    </source>
</evidence>
<accession>A0AAD8A984</accession>
<name>A0AAD8A984_DIPPU</name>
<feature type="non-terminal residue" evidence="1">
    <location>
        <position position="1"/>
    </location>
</feature>
<comment type="caution">
    <text evidence="1">The sequence shown here is derived from an EMBL/GenBank/DDBJ whole genome shotgun (WGS) entry which is preliminary data.</text>
</comment>
<dbReference type="Proteomes" id="UP001233999">
    <property type="component" value="Unassembled WGS sequence"/>
</dbReference>
<protein>
    <submittedName>
        <fullName evidence="1">Uncharacterized protein</fullName>
    </submittedName>
</protein>
<evidence type="ECO:0000313" key="2">
    <source>
        <dbReference type="Proteomes" id="UP001233999"/>
    </source>
</evidence>
<organism evidence="1 2">
    <name type="scientific">Diploptera punctata</name>
    <name type="common">Pacific beetle cockroach</name>
    <dbReference type="NCBI Taxonomy" id="6984"/>
    <lineage>
        <taxon>Eukaryota</taxon>
        <taxon>Metazoa</taxon>
        <taxon>Ecdysozoa</taxon>
        <taxon>Arthropoda</taxon>
        <taxon>Hexapoda</taxon>
        <taxon>Insecta</taxon>
        <taxon>Pterygota</taxon>
        <taxon>Neoptera</taxon>
        <taxon>Polyneoptera</taxon>
        <taxon>Dictyoptera</taxon>
        <taxon>Blattodea</taxon>
        <taxon>Blaberoidea</taxon>
        <taxon>Blaberidae</taxon>
        <taxon>Diplopterinae</taxon>
        <taxon>Diploptera</taxon>
    </lineage>
</organism>
<dbReference type="EMBL" id="JASPKZ010003077">
    <property type="protein sequence ID" value="KAJ9594062.1"/>
    <property type="molecule type" value="Genomic_DNA"/>
</dbReference>
<gene>
    <name evidence="1" type="ORF">L9F63_014539</name>
</gene>
<reference evidence="1" key="2">
    <citation type="submission" date="2023-05" db="EMBL/GenBank/DDBJ databases">
        <authorList>
            <person name="Fouks B."/>
        </authorList>
    </citation>
    <scope>NUCLEOTIDE SEQUENCE</scope>
    <source>
        <strain evidence="1">Stay&amp;Tobe</strain>
        <tissue evidence="1">Testes</tissue>
    </source>
</reference>